<feature type="compositionally biased region" description="Basic and acidic residues" evidence="1">
    <location>
        <begin position="99"/>
        <end position="158"/>
    </location>
</feature>
<feature type="compositionally biased region" description="Acidic residues" evidence="1">
    <location>
        <begin position="159"/>
        <end position="170"/>
    </location>
</feature>
<gene>
    <name evidence="2" type="ORF">JCGZ_19759</name>
</gene>
<evidence type="ECO:0000313" key="2">
    <source>
        <dbReference type="EMBL" id="KDP44617.1"/>
    </source>
</evidence>
<evidence type="ECO:0000256" key="1">
    <source>
        <dbReference type="SAM" id="MobiDB-lite"/>
    </source>
</evidence>
<feature type="compositionally biased region" description="Basic residues" evidence="1">
    <location>
        <begin position="363"/>
        <end position="374"/>
    </location>
</feature>
<proteinExistence type="predicted"/>
<dbReference type="Proteomes" id="UP000027138">
    <property type="component" value="Unassembled WGS sequence"/>
</dbReference>
<dbReference type="AlphaFoldDB" id="A0A067L875"/>
<feature type="compositionally biased region" description="Basic and acidic residues" evidence="1">
    <location>
        <begin position="171"/>
        <end position="244"/>
    </location>
</feature>
<reference evidence="2 3" key="1">
    <citation type="journal article" date="2014" name="PLoS ONE">
        <title>Global Analysis of Gene Expression Profiles in Physic Nut (Jatropha curcas L.) Seedlings Exposed to Salt Stress.</title>
        <authorList>
            <person name="Zhang L."/>
            <person name="Zhang C."/>
            <person name="Wu P."/>
            <person name="Chen Y."/>
            <person name="Li M."/>
            <person name="Jiang H."/>
            <person name="Wu G."/>
        </authorList>
    </citation>
    <scope>NUCLEOTIDE SEQUENCE [LARGE SCALE GENOMIC DNA]</scope>
    <source>
        <strain evidence="3">cv. GZQX0401</strain>
        <tissue evidence="2">Young leaves</tissue>
    </source>
</reference>
<organism evidence="2 3">
    <name type="scientific">Jatropha curcas</name>
    <name type="common">Barbados nut</name>
    <dbReference type="NCBI Taxonomy" id="180498"/>
    <lineage>
        <taxon>Eukaryota</taxon>
        <taxon>Viridiplantae</taxon>
        <taxon>Streptophyta</taxon>
        <taxon>Embryophyta</taxon>
        <taxon>Tracheophyta</taxon>
        <taxon>Spermatophyta</taxon>
        <taxon>Magnoliopsida</taxon>
        <taxon>eudicotyledons</taxon>
        <taxon>Gunneridae</taxon>
        <taxon>Pentapetalae</taxon>
        <taxon>rosids</taxon>
        <taxon>fabids</taxon>
        <taxon>Malpighiales</taxon>
        <taxon>Euphorbiaceae</taxon>
        <taxon>Crotonoideae</taxon>
        <taxon>Jatropheae</taxon>
        <taxon>Jatropha</taxon>
    </lineage>
</organism>
<sequence>MKWLYKIIVHYIYPKSASLTYVNQVKLCIMWHIVERKPLNLCHIIFDKLQNNPKKLPYGMILTPVFEFLNVNLGKHVGSSVSKLDSGSLKMKDEEEEKEKEVKEEKKEKMKEEKEKEEIEKQKKVKSEAEKKREKGKGKLEEIVKEERKSEEQEKSAENAEEGTQEEVLEEERKEEKEKESTVEKEETERESTVEKEESKRVTGEKEEPEKSEKGKKVEESSDVETEKLEISDEEKTTEDKIEQESELQSAQRSREIMLGRIEKELIEEHNKEIDEGLQQCQTIIEQNQSLIKTLEKMKDVNTRKLATLRVKGTTYIPSSEKPKNVKPTTGKHRTHGNKPPLHPSSKRPENPSETDPAQPLRSFKRLRTGPKPL</sequence>
<feature type="region of interest" description="Disordered" evidence="1">
    <location>
        <begin position="313"/>
        <end position="374"/>
    </location>
</feature>
<protein>
    <submittedName>
        <fullName evidence="2">Uncharacterized protein</fullName>
    </submittedName>
</protein>
<keyword evidence="3" id="KW-1185">Reference proteome</keyword>
<evidence type="ECO:0000313" key="3">
    <source>
        <dbReference type="Proteomes" id="UP000027138"/>
    </source>
</evidence>
<dbReference type="OrthoDB" id="1751168at2759"/>
<accession>A0A067L875</accession>
<feature type="region of interest" description="Disordered" evidence="1">
    <location>
        <begin position="79"/>
        <end position="256"/>
    </location>
</feature>
<dbReference type="EMBL" id="KK914248">
    <property type="protein sequence ID" value="KDP44617.1"/>
    <property type="molecule type" value="Genomic_DNA"/>
</dbReference>
<name>A0A067L875_JATCU</name>